<dbReference type="InterPro" id="IPR045861">
    <property type="entry name" value="CorA_cytoplasmic_dom"/>
</dbReference>
<dbReference type="InterPro" id="IPR002523">
    <property type="entry name" value="MgTranspt_CorA/ZnTranspt_ZntB"/>
</dbReference>
<protein>
    <submittedName>
        <fullName evidence="7">CorA family divalent cation transporter</fullName>
    </submittedName>
</protein>
<comment type="subcellular location">
    <subcellularLocation>
        <location evidence="1">Membrane</location>
        <topology evidence="1">Multi-pass membrane protein</topology>
    </subcellularLocation>
</comment>
<organism evidence="7 8">
    <name type="scientific">Tropicimonas aquimaris</name>
    <dbReference type="NCBI Taxonomy" id="914152"/>
    <lineage>
        <taxon>Bacteria</taxon>
        <taxon>Pseudomonadati</taxon>
        <taxon>Pseudomonadota</taxon>
        <taxon>Alphaproteobacteria</taxon>
        <taxon>Rhodobacterales</taxon>
        <taxon>Roseobacteraceae</taxon>
        <taxon>Tropicimonas</taxon>
    </lineage>
</organism>
<comment type="caution">
    <text evidence="7">The sequence shown here is derived from an EMBL/GenBank/DDBJ whole genome shotgun (WGS) entry which is preliminary data.</text>
</comment>
<reference evidence="8" key="1">
    <citation type="journal article" date="2019" name="Int. J. Syst. Evol. Microbiol.">
        <title>The Global Catalogue of Microorganisms (GCM) 10K type strain sequencing project: providing services to taxonomists for standard genome sequencing and annotation.</title>
        <authorList>
            <consortium name="The Broad Institute Genomics Platform"/>
            <consortium name="The Broad Institute Genome Sequencing Center for Infectious Disease"/>
            <person name="Wu L."/>
            <person name="Ma J."/>
        </authorList>
    </citation>
    <scope>NUCLEOTIDE SEQUENCE [LARGE SCALE GENOMIC DNA]</scope>
    <source>
        <strain evidence="8">CCUG 60524</strain>
    </source>
</reference>
<evidence type="ECO:0000256" key="2">
    <source>
        <dbReference type="ARBA" id="ARBA00009765"/>
    </source>
</evidence>
<accession>A0ABW3IPE0</accession>
<evidence type="ECO:0000313" key="7">
    <source>
        <dbReference type="EMBL" id="MFD0979472.1"/>
    </source>
</evidence>
<evidence type="ECO:0000256" key="4">
    <source>
        <dbReference type="ARBA" id="ARBA00022989"/>
    </source>
</evidence>
<keyword evidence="4 6" id="KW-1133">Transmembrane helix</keyword>
<dbReference type="SUPFAM" id="SSF144083">
    <property type="entry name" value="Magnesium transport protein CorA, transmembrane region"/>
    <property type="match status" value="1"/>
</dbReference>
<dbReference type="SUPFAM" id="SSF143865">
    <property type="entry name" value="CorA soluble domain-like"/>
    <property type="match status" value="1"/>
</dbReference>
<keyword evidence="8" id="KW-1185">Reference proteome</keyword>
<dbReference type="InterPro" id="IPR050829">
    <property type="entry name" value="CorA_MIT"/>
</dbReference>
<dbReference type="PANTHER" id="PTHR47685:SF1">
    <property type="entry name" value="MAGNESIUM TRANSPORT PROTEIN CORA"/>
    <property type="match status" value="1"/>
</dbReference>
<dbReference type="InterPro" id="IPR045863">
    <property type="entry name" value="CorA_TM1_TM2"/>
</dbReference>
<name>A0ABW3IPE0_9RHOB</name>
<feature type="transmembrane region" description="Helical" evidence="6">
    <location>
        <begin position="276"/>
        <end position="299"/>
    </location>
</feature>
<proteinExistence type="inferred from homology"/>
<comment type="similarity">
    <text evidence="2">Belongs to the CorA metal ion transporter (MIT) (TC 1.A.35) family.</text>
</comment>
<keyword evidence="5 6" id="KW-0472">Membrane</keyword>
<gene>
    <name evidence="7" type="ORF">ACFQ2S_07360</name>
</gene>
<keyword evidence="3 6" id="KW-0812">Transmembrane</keyword>
<dbReference type="RefSeq" id="WP_386073808.1">
    <property type="nucleotide sequence ID" value="NZ_JBHTJT010000008.1"/>
</dbReference>
<evidence type="ECO:0000256" key="6">
    <source>
        <dbReference type="SAM" id="Phobius"/>
    </source>
</evidence>
<evidence type="ECO:0000256" key="5">
    <source>
        <dbReference type="ARBA" id="ARBA00023136"/>
    </source>
</evidence>
<feature type="transmembrane region" description="Helical" evidence="6">
    <location>
        <begin position="311"/>
        <end position="331"/>
    </location>
</feature>
<evidence type="ECO:0000256" key="3">
    <source>
        <dbReference type="ARBA" id="ARBA00022692"/>
    </source>
</evidence>
<dbReference type="Proteomes" id="UP001597108">
    <property type="component" value="Unassembled WGS sequence"/>
</dbReference>
<dbReference type="PANTHER" id="PTHR47685">
    <property type="entry name" value="MAGNESIUM TRANSPORT PROTEIN CORA"/>
    <property type="match status" value="1"/>
</dbReference>
<dbReference type="Gene3D" id="1.20.58.340">
    <property type="entry name" value="Magnesium transport protein CorA, transmembrane region"/>
    <property type="match status" value="1"/>
</dbReference>
<dbReference type="Pfam" id="PF01544">
    <property type="entry name" value="CorA"/>
    <property type="match status" value="1"/>
</dbReference>
<evidence type="ECO:0000313" key="8">
    <source>
        <dbReference type="Proteomes" id="UP001597108"/>
    </source>
</evidence>
<sequence>MSWVYPEPDFIDWRVARMLHAYRNTERGLRPITSQDEGLEDCVWIDLFGPQPGQIERVEALGVTVPSLMELEEIQISSRLYREGTTDYMTVVLPGLTPEGRRRSLPVCFILAPERLVTVRYHDPEPFRRYVANSGRDGIGSATPGRVAMGLVEDIVDHLADTLEEIGRKLDEVSLQVFDEGGLGRANILQRSLIAAGLLGERIGKVRLALLTLERALNYIEQFPTEKETSRDAKRLARGQARDIAALEVHADFLSQRVSFVTDATLGLIDLEQNKAVSVLSALVALFAPATLISSIYGMNFAWMPGLHSEWGFLLAVLLMVGSGAIGYLYFKWRGWL</sequence>
<dbReference type="EMBL" id="JBHTJT010000008">
    <property type="protein sequence ID" value="MFD0979472.1"/>
    <property type="molecule type" value="Genomic_DNA"/>
</dbReference>
<evidence type="ECO:0000256" key="1">
    <source>
        <dbReference type="ARBA" id="ARBA00004141"/>
    </source>
</evidence>